<dbReference type="InterPro" id="IPR036259">
    <property type="entry name" value="MFS_trans_sf"/>
</dbReference>
<comment type="subcellular location">
    <subcellularLocation>
        <location evidence="1">Cell membrane</location>
        <topology evidence="1">Multi-pass membrane protein</topology>
    </subcellularLocation>
</comment>
<feature type="transmembrane region" description="Helical" evidence="6">
    <location>
        <begin position="177"/>
        <end position="199"/>
    </location>
</feature>
<evidence type="ECO:0000259" key="7">
    <source>
        <dbReference type="PROSITE" id="PS50850"/>
    </source>
</evidence>
<reference evidence="8 9" key="1">
    <citation type="submission" date="2020-07" db="EMBL/GenBank/DDBJ databases">
        <title>Sequencing the genomes of 1000 actinobacteria strains.</title>
        <authorList>
            <person name="Klenk H.-P."/>
        </authorList>
    </citation>
    <scope>NUCLEOTIDE SEQUENCE [LARGE SCALE GENOMIC DNA]</scope>
    <source>
        <strain evidence="8 9">DSM 23141</strain>
    </source>
</reference>
<feature type="region of interest" description="Disordered" evidence="5">
    <location>
        <begin position="1"/>
        <end position="33"/>
    </location>
</feature>
<keyword evidence="3 6" id="KW-1133">Transmembrane helix</keyword>
<feature type="compositionally biased region" description="Low complexity" evidence="5">
    <location>
        <begin position="18"/>
        <end position="33"/>
    </location>
</feature>
<evidence type="ECO:0000313" key="9">
    <source>
        <dbReference type="Proteomes" id="UP000553888"/>
    </source>
</evidence>
<evidence type="ECO:0000313" key="8">
    <source>
        <dbReference type="EMBL" id="NYG98449.1"/>
    </source>
</evidence>
<evidence type="ECO:0000256" key="5">
    <source>
        <dbReference type="SAM" id="MobiDB-lite"/>
    </source>
</evidence>
<dbReference type="SUPFAM" id="SSF103473">
    <property type="entry name" value="MFS general substrate transporter"/>
    <property type="match status" value="1"/>
</dbReference>
<comment type="caution">
    <text evidence="8">The sequence shown here is derived from an EMBL/GenBank/DDBJ whole genome shotgun (WGS) entry which is preliminary data.</text>
</comment>
<sequence length="444" mass="46527">MSPTMLDPLDPASAHGTAGDSPAPAAAPGDVSPDAIPGSPQPRVFLPFFVLAWFGLSLALSIIGGGSIPKVFAFLDDATKGVNLSIVAAVGGVVVIVITPLFGRLSDRTMSRLGMRRPWILGGALAGLVGVGVLAFSSTLWQVIIGWAIVQAGFGATNAAVHALLADQIPMRIRARVSAAASAANALALIIGALMIAALPNDAQWSWFIVPGVIGAVLSGLLFFGLRDIVRTERPAPWSWRDVLSTYWLNPVRYRNFFWAWACRLLVTMSIFTVTTYLLFYIIDRMGVPKEQASGTFATGIVCFTAASIVTTILFGWLSDRTGRRKAIVWVSALLSAAGLTVAVFAPDLTTLLIALTLVGAAQGAFVSVDIAMMTEVLPTFTEAGKDLGIVSLSYQVPQVLVPVLAIPLLAIGGGGENYTALFIAAIVCGVLGGLAVLPIRGVK</sequence>
<organism evidence="8 9">
    <name type="scientific">Schumannella luteola</name>
    <dbReference type="NCBI Taxonomy" id="472059"/>
    <lineage>
        <taxon>Bacteria</taxon>
        <taxon>Bacillati</taxon>
        <taxon>Actinomycetota</taxon>
        <taxon>Actinomycetes</taxon>
        <taxon>Micrococcales</taxon>
        <taxon>Microbacteriaceae</taxon>
        <taxon>Schumannella</taxon>
    </lineage>
</organism>
<feature type="transmembrane region" description="Helical" evidence="6">
    <location>
        <begin position="327"/>
        <end position="346"/>
    </location>
</feature>
<keyword evidence="4 6" id="KW-0472">Membrane</keyword>
<evidence type="ECO:0000256" key="6">
    <source>
        <dbReference type="SAM" id="Phobius"/>
    </source>
</evidence>
<feature type="transmembrane region" description="Helical" evidence="6">
    <location>
        <begin position="419"/>
        <end position="440"/>
    </location>
</feature>
<dbReference type="InterPro" id="IPR020846">
    <property type="entry name" value="MFS_dom"/>
</dbReference>
<accession>A0A852YL34</accession>
<dbReference type="Gene3D" id="1.20.1250.20">
    <property type="entry name" value="MFS general substrate transporter like domains"/>
    <property type="match status" value="2"/>
</dbReference>
<dbReference type="AlphaFoldDB" id="A0A852YL34"/>
<name>A0A852YL34_9MICO</name>
<feature type="transmembrane region" description="Helical" evidence="6">
    <location>
        <begin position="84"/>
        <end position="106"/>
    </location>
</feature>
<feature type="transmembrane region" description="Helical" evidence="6">
    <location>
        <begin position="44"/>
        <end position="64"/>
    </location>
</feature>
<dbReference type="EMBL" id="JACBZY010000001">
    <property type="protein sequence ID" value="NYG98449.1"/>
    <property type="molecule type" value="Genomic_DNA"/>
</dbReference>
<feature type="domain" description="Major facilitator superfamily (MFS) profile" evidence="7">
    <location>
        <begin position="45"/>
        <end position="444"/>
    </location>
</feature>
<dbReference type="InterPro" id="IPR011701">
    <property type="entry name" value="MFS"/>
</dbReference>
<feature type="transmembrane region" description="Helical" evidence="6">
    <location>
        <begin position="205"/>
        <end position="226"/>
    </location>
</feature>
<dbReference type="RefSeq" id="WP_179565911.1">
    <property type="nucleotide sequence ID" value="NZ_JACBZY010000001.1"/>
</dbReference>
<protein>
    <submittedName>
        <fullName evidence="8">MFS family permease</fullName>
    </submittedName>
</protein>
<gene>
    <name evidence="8" type="ORF">BJ979_001075</name>
</gene>
<feature type="transmembrane region" description="Helical" evidence="6">
    <location>
        <begin position="352"/>
        <end position="372"/>
    </location>
</feature>
<evidence type="ECO:0000256" key="3">
    <source>
        <dbReference type="ARBA" id="ARBA00022989"/>
    </source>
</evidence>
<evidence type="ECO:0000256" key="2">
    <source>
        <dbReference type="ARBA" id="ARBA00022692"/>
    </source>
</evidence>
<evidence type="ECO:0000256" key="1">
    <source>
        <dbReference type="ARBA" id="ARBA00004651"/>
    </source>
</evidence>
<dbReference type="Pfam" id="PF07690">
    <property type="entry name" value="MFS_1"/>
    <property type="match status" value="1"/>
</dbReference>
<feature type="transmembrane region" description="Helical" evidence="6">
    <location>
        <begin position="144"/>
        <end position="165"/>
    </location>
</feature>
<dbReference type="CDD" id="cd06174">
    <property type="entry name" value="MFS"/>
    <property type="match status" value="1"/>
</dbReference>
<dbReference type="PROSITE" id="PS50850">
    <property type="entry name" value="MFS"/>
    <property type="match status" value="1"/>
</dbReference>
<dbReference type="PANTHER" id="PTHR23528:SF1">
    <property type="entry name" value="MAJOR FACILITATOR SUPERFAMILY (MFS) PROFILE DOMAIN-CONTAINING PROTEIN"/>
    <property type="match status" value="1"/>
</dbReference>
<dbReference type="PANTHER" id="PTHR23528">
    <property type="match status" value="1"/>
</dbReference>
<feature type="transmembrane region" description="Helical" evidence="6">
    <location>
        <begin position="295"/>
        <end position="315"/>
    </location>
</feature>
<keyword evidence="2 6" id="KW-0812">Transmembrane</keyword>
<keyword evidence="9" id="KW-1185">Reference proteome</keyword>
<dbReference type="GO" id="GO:0005886">
    <property type="term" value="C:plasma membrane"/>
    <property type="evidence" value="ECO:0007669"/>
    <property type="project" value="UniProtKB-SubCell"/>
</dbReference>
<evidence type="ECO:0000256" key="4">
    <source>
        <dbReference type="ARBA" id="ARBA00023136"/>
    </source>
</evidence>
<feature type="transmembrane region" description="Helical" evidence="6">
    <location>
        <begin position="393"/>
        <end position="413"/>
    </location>
</feature>
<proteinExistence type="predicted"/>
<feature type="transmembrane region" description="Helical" evidence="6">
    <location>
        <begin position="258"/>
        <end position="283"/>
    </location>
</feature>
<feature type="transmembrane region" description="Helical" evidence="6">
    <location>
        <begin position="118"/>
        <end position="138"/>
    </location>
</feature>
<dbReference type="GO" id="GO:0022857">
    <property type="term" value="F:transmembrane transporter activity"/>
    <property type="evidence" value="ECO:0007669"/>
    <property type="project" value="InterPro"/>
</dbReference>
<dbReference type="Proteomes" id="UP000553888">
    <property type="component" value="Unassembled WGS sequence"/>
</dbReference>